<keyword evidence="10" id="KW-0472">Membrane</keyword>
<dbReference type="PANTHER" id="PTHR12653">
    <property type="entry name" value="NADH-UBIQUINONE OXIDOREDUCTASE 13 KD-B SUBUNIT"/>
    <property type="match status" value="1"/>
</dbReference>
<comment type="similarity">
    <text evidence="3">Belongs to the complex I NDUFA5 subunit family.</text>
</comment>
<evidence type="ECO:0008006" key="13">
    <source>
        <dbReference type="Google" id="ProtNLM"/>
    </source>
</evidence>
<evidence type="ECO:0000256" key="6">
    <source>
        <dbReference type="ARBA" id="ARBA00022660"/>
    </source>
</evidence>
<reference evidence="12" key="2">
    <citation type="submission" date="2023-11" db="UniProtKB">
        <authorList>
            <consortium name="WormBaseParasite"/>
        </authorList>
    </citation>
    <scope>IDENTIFICATION</scope>
</reference>
<evidence type="ECO:0000256" key="4">
    <source>
        <dbReference type="ARBA" id="ARBA00011533"/>
    </source>
</evidence>
<dbReference type="Proteomes" id="UP000050792">
    <property type="component" value="Unassembled WGS sequence"/>
</dbReference>
<evidence type="ECO:0000256" key="3">
    <source>
        <dbReference type="ARBA" id="ARBA00010261"/>
    </source>
</evidence>
<evidence type="ECO:0000256" key="10">
    <source>
        <dbReference type="ARBA" id="ARBA00023136"/>
    </source>
</evidence>
<dbReference type="AlphaFoldDB" id="A0AA85FQJ0"/>
<evidence type="ECO:0000256" key="5">
    <source>
        <dbReference type="ARBA" id="ARBA00022448"/>
    </source>
</evidence>
<evidence type="ECO:0000256" key="2">
    <source>
        <dbReference type="ARBA" id="ARBA00004443"/>
    </source>
</evidence>
<dbReference type="GO" id="GO:0005743">
    <property type="term" value="C:mitochondrial inner membrane"/>
    <property type="evidence" value="ECO:0007669"/>
    <property type="project" value="UniProtKB-SubCell"/>
</dbReference>
<name>A0AA85FQJ0_9TREM</name>
<keyword evidence="8" id="KW-0249">Electron transport</keyword>
<comment type="subcellular location">
    <subcellularLocation>
        <location evidence="2">Mitochondrion inner membrane</location>
        <topology evidence="2">Peripheral membrane protein</topology>
        <orientation evidence="2">Matrix side</orientation>
    </subcellularLocation>
</comment>
<comment type="function">
    <text evidence="1">Accessory subunit of the mitochondrial membrane respiratory chain NADH dehydrogenase (Complex I), that is believed not to be involved in catalysis. Complex I functions in the transfer of electrons from NADH to the respiratory chain. The immediate electron acceptor for the enzyme is believed to be ubiquinone.</text>
</comment>
<evidence type="ECO:0000256" key="1">
    <source>
        <dbReference type="ARBA" id="ARBA00003195"/>
    </source>
</evidence>
<comment type="subunit">
    <text evidence="4">Complex I is composed of 45 different subunits.</text>
</comment>
<dbReference type="Pfam" id="PF04716">
    <property type="entry name" value="ETC_C1_NDUFA5"/>
    <property type="match status" value="1"/>
</dbReference>
<dbReference type="GO" id="GO:0022904">
    <property type="term" value="P:respiratory electron transport chain"/>
    <property type="evidence" value="ECO:0007669"/>
    <property type="project" value="InterPro"/>
</dbReference>
<evidence type="ECO:0000256" key="7">
    <source>
        <dbReference type="ARBA" id="ARBA00022792"/>
    </source>
</evidence>
<evidence type="ECO:0000256" key="8">
    <source>
        <dbReference type="ARBA" id="ARBA00022982"/>
    </source>
</evidence>
<keyword evidence="6" id="KW-0679">Respiratory chain</keyword>
<proteinExistence type="inferred from homology"/>
<keyword evidence="11" id="KW-1185">Reference proteome</keyword>
<organism evidence="11 12">
    <name type="scientific">Schistosoma rodhaini</name>
    <dbReference type="NCBI Taxonomy" id="6188"/>
    <lineage>
        <taxon>Eukaryota</taxon>
        <taxon>Metazoa</taxon>
        <taxon>Spiralia</taxon>
        <taxon>Lophotrochozoa</taxon>
        <taxon>Platyhelminthes</taxon>
        <taxon>Trematoda</taxon>
        <taxon>Digenea</taxon>
        <taxon>Strigeidida</taxon>
        <taxon>Schistosomatoidea</taxon>
        <taxon>Schistosomatidae</taxon>
        <taxon>Schistosoma</taxon>
    </lineage>
</organism>
<evidence type="ECO:0000313" key="12">
    <source>
        <dbReference type="WBParaSite" id="SRDH1_57920.1"/>
    </source>
</evidence>
<keyword evidence="7" id="KW-0999">Mitochondrion inner membrane</keyword>
<protein>
    <recommendedName>
        <fullName evidence="13">NADH dehydrogenase [ubiquinone] 1 alpha subcomplex subunit 5</fullName>
    </recommendedName>
</protein>
<dbReference type="WBParaSite" id="SRDH1_57920.1">
    <property type="protein sequence ID" value="SRDH1_57920.1"/>
    <property type="gene ID" value="SRDH1_57920"/>
</dbReference>
<reference evidence="11" key="1">
    <citation type="submission" date="2022-06" db="EMBL/GenBank/DDBJ databases">
        <authorList>
            <person name="Berger JAMES D."/>
            <person name="Berger JAMES D."/>
        </authorList>
    </citation>
    <scope>NUCLEOTIDE SEQUENCE [LARGE SCALE GENOMIC DNA]</scope>
</reference>
<evidence type="ECO:0000256" key="9">
    <source>
        <dbReference type="ARBA" id="ARBA00023128"/>
    </source>
</evidence>
<keyword evidence="5" id="KW-0813">Transport</keyword>
<dbReference type="InterPro" id="IPR006806">
    <property type="entry name" value="NDUFA5"/>
</dbReference>
<accession>A0AA85FQJ0</accession>
<dbReference type="PANTHER" id="PTHR12653:SF0">
    <property type="entry name" value="NADH DEHYDROGENASE [UBIQUINONE] 1 ALPHA SUBCOMPLEX SUBUNIT 5"/>
    <property type="match status" value="1"/>
</dbReference>
<keyword evidence="9" id="KW-0496">Mitochondrion</keyword>
<sequence length="161" mass="18978">MNYCTNKIRHIIENIKLYNARVNFSKCPPHFTICVDRCTIPYVQNTMQSIKRSTLLTGLPVSKNPHIILTSLYRRILKVLALMPEESSYRRHTNEIVQSRLNAVQKISDIPTLESTIDCGQIEEVIVQAQREYDLARNMLKWKPWEQLIEEAPRDQWKWPL</sequence>
<evidence type="ECO:0000313" key="11">
    <source>
        <dbReference type="Proteomes" id="UP000050792"/>
    </source>
</evidence>